<evidence type="ECO:0000256" key="2">
    <source>
        <dbReference type="ARBA" id="ARBA00022801"/>
    </source>
</evidence>
<organism evidence="4 5">
    <name type="scientific">Alkalicoccobacillus plakortidis</name>
    <dbReference type="NCBI Taxonomy" id="444060"/>
    <lineage>
        <taxon>Bacteria</taxon>
        <taxon>Bacillati</taxon>
        <taxon>Bacillota</taxon>
        <taxon>Bacilli</taxon>
        <taxon>Bacillales</taxon>
        <taxon>Bacillaceae</taxon>
        <taxon>Alkalicoccobacillus</taxon>
    </lineage>
</organism>
<sequence>MTIAQQHSIDHKQSIGEWINWLADYGKTEDGGVTRLLYSESWKQAQLSLQQVMIQNGFAVRFDEVGNLFARYAGTAEPGSIILTGSHIDTVQNGGKFDGAYGVLASLIAAHQLYVQHGPPKKTIEVVSLAEEEGSRFPFTFWGSKWITGQSTLAEARELVDSDGISLQQAMVDAGFGEPIPQAEVKESIDAFIELHIEQGILLEKKQKDVGIVSDIVGQRRYTVQFTGESNHAGTTPMSMRKDALRLAAEFITYITDQSEQLDPSLVATIGRLSVSPNMPNVIAGGVECSLDVRHADSELLDQFEDIVDQFMQTAKQKKMEMQLDCWLKIEPVHLSDRHVEIAYKQAEALGLSYEKMVSGAGHDAQVFGATCPTTLLFVPSKNGISHSPEEWTDTAALEKGVELLKSQLYALAYE</sequence>
<evidence type="ECO:0000256" key="1">
    <source>
        <dbReference type="ARBA" id="ARBA00006153"/>
    </source>
</evidence>
<dbReference type="NCBIfam" id="TIGR01879">
    <property type="entry name" value="hydantase"/>
    <property type="match status" value="1"/>
</dbReference>
<dbReference type="Gene3D" id="3.30.70.360">
    <property type="match status" value="1"/>
</dbReference>
<keyword evidence="5" id="KW-1185">Reference proteome</keyword>
<dbReference type="InterPro" id="IPR036264">
    <property type="entry name" value="Bact_exopeptidase_dim_dom"/>
</dbReference>
<dbReference type="Proteomes" id="UP001203665">
    <property type="component" value="Unassembled WGS sequence"/>
</dbReference>
<gene>
    <name evidence="4" type="ORF">NDM98_09260</name>
</gene>
<dbReference type="InterPro" id="IPR010158">
    <property type="entry name" value="Amidase_Cbmase"/>
</dbReference>
<dbReference type="NCBIfam" id="NF006771">
    <property type="entry name" value="PRK09290.1-5"/>
    <property type="match status" value="1"/>
</dbReference>
<dbReference type="CDD" id="cd03884">
    <property type="entry name" value="M20_bAS"/>
    <property type="match status" value="1"/>
</dbReference>
<dbReference type="RefSeq" id="WP_251606655.1">
    <property type="nucleotide sequence ID" value="NZ_JAMQJY010000001.1"/>
</dbReference>
<feature type="domain" description="Peptidase M20 dimerisation" evidence="3">
    <location>
        <begin position="218"/>
        <end position="316"/>
    </location>
</feature>
<dbReference type="InterPro" id="IPR002933">
    <property type="entry name" value="Peptidase_M20"/>
</dbReference>
<accession>A0ABT0XIC7</accession>
<dbReference type="Gene3D" id="3.40.630.10">
    <property type="entry name" value="Zn peptidases"/>
    <property type="match status" value="1"/>
</dbReference>
<name>A0ABT0XIC7_9BACI</name>
<keyword evidence="2" id="KW-0378">Hydrolase</keyword>
<evidence type="ECO:0000313" key="4">
    <source>
        <dbReference type="EMBL" id="MCM2675661.1"/>
    </source>
</evidence>
<dbReference type="Pfam" id="PF01546">
    <property type="entry name" value="Peptidase_M20"/>
    <property type="match status" value="1"/>
</dbReference>
<dbReference type="Pfam" id="PF07687">
    <property type="entry name" value="M20_dimer"/>
    <property type="match status" value="1"/>
</dbReference>
<comment type="caution">
    <text evidence="4">The sequence shown here is derived from an EMBL/GenBank/DDBJ whole genome shotgun (WGS) entry which is preliminary data.</text>
</comment>
<proteinExistence type="inferred from homology"/>
<dbReference type="EMBL" id="JAMQJY010000001">
    <property type="protein sequence ID" value="MCM2675661.1"/>
    <property type="molecule type" value="Genomic_DNA"/>
</dbReference>
<dbReference type="SUPFAM" id="SSF53187">
    <property type="entry name" value="Zn-dependent exopeptidases"/>
    <property type="match status" value="1"/>
</dbReference>
<dbReference type="PANTHER" id="PTHR32494:SF5">
    <property type="entry name" value="ALLANTOATE AMIDOHYDROLASE"/>
    <property type="match status" value="1"/>
</dbReference>
<dbReference type="SUPFAM" id="SSF55031">
    <property type="entry name" value="Bacterial exopeptidase dimerisation domain"/>
    <property type="match status" value="1"/>
</dbReference>
<dbReference type="PANTHER" id="PTHR32494">
    <property type="entry name" value="ALLANTOATE DEIMINASE-RELATED"/>
    <property type="match status" value="1"/>
</dbReference>
<comment type="similarity">
    <text evidence="1">Belongs to the peptidase M20 family.</text>
</comment>
<evidence type="ECO:0000313" key="5">
    <source>
        <dbReference type="Proteomes" id="UP001203665"/>
    </source>
</evidence>
<dbReference type="PIRSF" id="PIRSF001235">
    <property type="entry name" value="Amidase_carbamoylase"/>
    <property type="match status" value="1"/>
</dbReference>
<reference evidence="4" key="1">
    <citation type="submission" date="2022-06" db="EMBL/GenBank/DDBJ databases">
        <title>Alkalicoccobacillus porphyridii sp. nov., isolated from a marine red alga, Porphyridium purpureum and reclassification of Shouchella plakortidis and Shouchella gibsonii as Alkalicoccobacillus plakortidis comb. nov. and Alkalicoccobacillus gibsonii comb. nov.</title>
        <authorList>
            <person name="Kim K.H."/>
            <person name="Lee J.K."/>
            <person name="Han D.M."/>
            <person name="Baek J.H."/>
            <person name="Jeon C.O."/>
        </authorList>
    </citation>
    <scope>NUCLEOTIDE SEQUENCE</scope>
    <source>
        <strain evidence="4">DSM 19153</strain>
    </source>
</reference>
<dbReference type="InterPro" id="IPR011650">
    <property type="entry name" value="Peptidase_M20_dimer"/>
</dbReference>
<protein>
    <submittedName>
        <fullName evidence="4">M20 family metallo-hydrolase</fullName>
    </submittedName>
</protein>
<evidence type="ECO:0000259" key="3">
    <source>
        <dbReference type="Pfam" id="PF07687"/>
    </source>
</evidence>